<name>A0A0G4G021_VITBC</name>
<evidence type="ECO:0000256" key="4">
    <source>
        <dbReference type="ARBA" id="ARBA00022723"/>
    </source>
</evidence>
<evidence type="ECO:0000256" key="7">
    <source>
        <dbReference type="PIRSR" id="PIRSR600760-2"/>
    </source>
</evidence>
<organism evidence="11 12">
    <name type="scientific">Vitrella brassicaformis (strain CCMP3155)</name>
    <dbReference type="NCBI Taxonomy" id="1169540"/>
    <lineage>
        <taxon>Eukaryota</taxon>
        <taxon>Sar</taxon>
        <taxon>Alveolata</taxon>
        <taxon>Colpodellida</taxon>
        <taxon>Vitrellaceae</taxon>
        <taxon>Vitrella</taxon>
    </lineage>
</organism>
<evidence type="ECO:0000256" key="5">
    <source>
        <dbReference type="ARBA" id="ARBA00022801"/>
    </source>
</evidence>
<dbReference type="GO" id="GO:0008934">
    <property type="term" value="F:inositol monophosphate 1-phosphatase activity"/>
    <property type="evidence" value="ECO:0007669"/>
    <property type="project" value="InterPro"/>
</dbReference>
<evidence type="ECO:0000256" key="9">
    <source>
        <dbReference type="SAM" id="MobiDB-lite"/>
    </source>
</evidence>
<evidence type="ECO:0000256" key="8">
    <source>
        <dbReference type="RuleBase" id="RU364068"/>
    </source>
</evidence>
<feature type="region of interest" description="Disordered" evidence="9">
    <location>
        <begin position="77"/>
        <end position="102"/>
    </location>
</feature>
<evidence type="ECO:0000256" key="6">
    <source>
        <dbReference type="ARBA" id="ARBA00022842"/>
    </source>
</evidence>
<feature type="binding site" evidence="7">
    <location>
        <position position="174"/>
    </location>
    <ligand>
        <name>Mg(2+)</name>
        <dbReference type="ChEBI" id="CHEBI:18420"/>
        <label>1</label>
        <note>catalytic</note>
    </ligand>
</feature>
<evidence type="ECO:0000256" key="1">
    <source>
        <dbReference type="ARBA" id="ARBA00001033"/>
    </source>
</evidence>
<dbReference type="VEuPathDB" id="CryptoDB:Vbra_21837"/>
<dbReference type="Proteomes" id="UP000041254">
    <property type="component" value="Unassembled WGS sequence"/>
</dbReference>
<dbReference type="GO" id="GO:0007165">
    <property type="term" value="P:signal transduction"/>
    <property type="evidence" value="ECO:0007669"/>
    <property type="project" value="TreeGrafter"/>
</dbReference>
<dbReference type="Pfam" id="PF00459">
    <property type="entry name" value="Inositol_P"/>
    <property type="match status" value="1"/>
</dbReference>
<feature type="signal peptide" evidence="10">
    <location>
        <begin position="1"/>
        <end position="20"/>
    </location>
</feature>
<dbReference type="InParanoid" id="A0A0G4G021"/>
<dbReference type="UniPathway" id="UPA00823">
    <property type="reaction ID" value="UER00788"/>
</dbReference>
<dbReference type="Gene3D" id="3.30.540.10">
    <property type="entry name" value="Fructose-1,6-Bisphosphatase, subunit A, domain 1"/>
    <property type="match status" value="1"/>
</dbReference>
<protein>
    <recommendedName>
        <fullName evidence="8">Inositol-1-monophosphatase</fullName>
        <ecNumber evidence="8">3.1.3.25</ecNumber>
    </recommendedName>
</protein>
<comment type="cofactor">
    <cofactor evidence="2 7 8">
        <name>Mg(2+)</name>
        <dbReference type="ChEBI" id="CHEBI:18420"/>
    </cofactor>
</comment>
<gene>
    <name evidence="11" type="ORF">Vbra_21837</name>
</gene>
<dbReference type="PROSITE" id="PS00629">
    <property type="entry name" value="IMP_1"/>
    <property type="match status" value="1"/>
</dbReference>
<dbReference type="PRINTS" id="PR00377">
    <property type="entry name" value="IMPHPHTASES"/>
</dbReference>
<comment type="catalytic activity">
    <reaction evidence="1 8">
        <text>a myo-inositol phosphate + H2O = myo-inositol + phosphate</text>
        <dbReference type="Rhea" id="RHEA:24056"/>
        <dbReference type="ChEBI" id="CHEBI:15377"/>
        <dbReference type="ChEBI" id="CHEBI:17268"/>
        <dbReference type="ChEBI" id="CHEBI:43474"/>
        <dbReference type="ChEBI" id="CHEBI:84139"/>
        <dbReference type="EC" id="3.1.3.25"/>
    </reaction>
</comment>
<dbReference type="EC" id="3.1.3.25" evidence="8"/>
<accession>A0A0G4G021</accession>
<evidence type="ECO:0000256" key="3">
    <source>
        <dbReference type="ARBA" id="ARBA00009759"/>
    </source>
</evidence>
<dbReference type="OrthoDB" id="10254945at2759"/>
<evidence type="ECO:0000256" key="10">
    <source>
        <dbReference type="SAM" id="SignalP"/>
    </source>
</evidence>
<feature type="binding site" evidence="7">
    <location>
        <position position="329"/>
    </location>
    <ligand>
        <name>Mg(2+)</name>
        <dbReference type="ChEBI" id="CHEBI:18420"/>
        <label>1</label>
        <note>catalytic</note>
    </ligand>
</feature>
<feature type="chain" id="PRO_5005189790" description="Inositol-1-monophosphatase" evidence="10">
    <location>
        <begin position="21"/>
        <end position="388"/>
    </location>
</feature>
<dbReference type="EMBL" id="CDMY01000536">
    <property type="protein sequence ID" value="CEM21161.1"/>
    <property type="molecule type" value="Genomic_DNA"/>
</dbReference>
<feature type="binding site" evidence="7">
    <location>
        <position position="201"/>
    </location>
    <ligand>
        <name>Mg(2+)</name>
        <dbReference type="ChEBI" id="CHEBI:18420"/>
        <label>1</label>
        <note>catalytic</note>
    </ligand>
</feature>
<evidence type="ECO:0000313" key="12">
    <source>
        <dbReference type="Proteomes" id="UP000041254"/>
    </source>
</evidence>
<keyword evidence="10" id="KW-0732">Signal</keyword>
<dbReference type="SUPFAM" id="SSF56655">
    <property type="entry name" value="Carbohydrate phosphatase"/>
    <property type="match status" value="1"/>
</dbReference>
<sequence length="388" mass="42293">MRWITRPLLPLIVCSAVVLAVRHSSRSDSHLAPEADDASQFQGMGGLFDHTDAGTREGVGLWGASSLWQIFHLADGNSSSSNGTAPVDTAANATRKEAERPPSEYEMENILVIAKKAAILGGNTLTKAQRDHANVEYHQKTNPQDLVSEVDRLVQRKIRGLIKRNFPKHAFLGEEEDFSAAEGSRGALDRRLHERLLWVVDPVDGTVNFLHGFPYSVVSIAVIHKEEPIVGVIYDPSRMELFWAVKGKGTYINNRKQLTVSAKSNFTESLLACGLGTTPHQREPTLRAMIGVAGEAQSVRCMGSASLSLAWVAAGRLDGYWELDMDVWDSAAGSLMVTEAQGTVTDTKGKPYALRSRNVAATTGGVIHDRLLHLLQETVATEPAFDVT</sequence>
<evidence type="ECO:0000256" key="2">
    <source>
        <dbReference type="ARBA" id="ARBA00001946"/>
    </source>
</evidence>
<keyword evidence="5 8" id="KW-0378">Hydrolase</keyword>
<dbReference type="InterPro" id="IPR000760">
    <property type="entry name" value="Inositol_monophosphatase-like"/>
</dbReference>
<proteinExistence type="inferred from homology"/>
<dbReference type="STRING" id="1169540.A0A0G4G021"/>
<dbReference type="PANTHER" id="PTHR20854">
    <property type="entry name" value="INOSITOL MONOPHOSPHATASE"/>
    <property type="match status" value="1"/>
</dbReference>
<dbReference type="Gene3D" id="3.40.190.80">
    <property type="match status" value="1"/>
</dbReference>
<keyword evidence="12" id="KW-1185">Reference proteome</keyword>
<dbReference type="PANTHER" id="PTHR20854:SF4">
    <property type="entry name" value="INOSITOL-1-MONOPHOSPHATASE-RELATED"/>
    <property type="match status" value="1"/>
</dbReference>
<dbReference type="CDD" id="cd01639">
    <property type="entry name" value="IMPase"/>
    <property type="match status" value="1"/>
</dbReference>
<keyword evidence="4 7" id="KW-0479">Metal-binding</keyword>
<dbReference type="InterPro" id="IPR020583">
    <property type="entry name" value="Inositol_monoP_metal-BS"/>
</dbReference>
<feature type="binding site" evidence="7">
    <location>
        <position position="204"/>
    </location>
    <ligand>
        <name>Mg(2+)</name>
        <dbReference type="ChEBI" id="CHEBI:18420"/>
        <label>1</label>
        <note>catalytic</note>
    </ligand>
</feature>
<dbReference type="AlphaFoldDB" id="A0A0G4G021"/>
<dbReference type="GO" id="GO:0046872">
    <property type="term" value="F:metal ion binding"/>
    <property type="evidence" value="ECO:0007669"/>
    <property type="project" value="UniProtKB-KW"/>
</dbReference>
<dbReference type="InterPro" id="IPR033942">
    <property type="entry name" value="IMPase"/>
</dbReference>
<keyword evidence="6 7" id="KW-0460">Magnesium</keyword>
<reference evidence="11 12" key="1">
    <citation type="submission" date="2014-11" db="EMBL/GenBank/DDBJ databases">
        <authorList>
            <person name="Zhu J."/>
            <person name="Qi W."/>
            <person name="Song R."/>
        </authorList>
    </citation>
    <scope>NUCLEOTIDE SEQUENCE [LARGE SCALE GENOMIC DNA]</scope>
</reference>
<comment type="similarity">
    <text evidence="3 8">Belongs to the inositol monophosphatase superfamily.</text>
</comment>
<dbReference type="GO" id="GO:0006021">
    <property type="term" value="P:inositol biosynthetic process"/>
    <property type="evidence" value="ECO:0007669"/>
    <property type="project" value="UniProtKB-UniPathway"/>
</dbReference>
<comment type="pathway">
    <text evidence="8">Polyol metabolism; myo-inositol biosynthesis; myo-inositol from D-glucose 6-phosphate: step 2/2.</text>
</comment>
<dbReference type="FunFam" id="3.30.540.10:FF:000003">
    <property type="entry name" value="Inositol-1-monophosphatase"/>
    <property type="match status" value="1"/>
</dbReference>
<evidence type="ECO:0000313" key="11">
    <source>
        <dbReference type="EMBL" id="CEM21161.1"/>
    </source>
</evidence>
<dbReference type="PhylomeDB" id="A0A0G4G021"/>
<dbReference type="OMA" id="GEWAVMI"/>